<comment type="caution">
    <text evidence="3">The sequence shown here is derived from an EMBL/GenBank/DDBJ whole genome shotgun (WGS) entry which is preliminary data.</text>
</comment>
<name>A0A660LB85_9ACTN</name>
<accession>A0A660LB85</accession>
<keyword evidence="4" id="KW-1185">Reference proteome</keyword>
<gene>
    <name evidence="3" type="ORF">C8N24_0084</name>
</gene>
<dbReference type="InterPro" id="IPR013783">
    <property type="entry name" value="Ig-like_fold"/>
</dbReference>
<dbReference type="AlphaFoldDB" id="A0A660LB85"/>
<dbReference type="CDD" id="cd00146">
    <property type="entry name" value="PKD"/>
    <property type="match status" value="1"/>
</dbReference>
<keyword evidence="1" id="KW-0732">Signal</keyword>
<dbReference type="Proteomes" id="UP000278962">
    <property type="component" value="Unassembled WGS sequence"/>
</dbReference>
<dbReference type="GO" id="GO:0005975">
    <property type="term" value="P:carbohydrate metabolic process"/>
    <property type="evidence" value="ECO:0007669"/>
    <property type="project" value="UniProtKB-ARBA"/>
</dbReference>
<feature type="signal peptide" evidence="1">
    <location>
        <begin position="1"/>
        <end position="24"/>
    </location>
</feature>
<dbReference type="SUPFAM" id="SSF49299">
    <property type="entry name" value="PKD domain"/>
    <property type="match status" value="1"/>
</dbReference>
<evidence type="ECO:0000256" key="1">
    <source>
        <dbReference type="SAM" id="SignalP"/>
    </source>
</evidence>
<dbReference type="OrthoDB" id="5240410at2"/>
<dbReference type="InterPro" id="IPR035986">
    <property type="entry name" value="PKD_dom_sf"/>
</dbReference>
<evidence type="ECO:0000313" key="4">
    <source>
        <dbReference type="Proteomes" id="UP000278962"/>
    </source>
</evidence>
<feature type="domain" description="PKD/Chitinase" evidence="2">
    <location>
        <begin position="29"/>
        <end position="110"/>
    </location>
</feature>
<sequence length="708" mass="73721">MSLVLRAAAATLAAVALTPAVASAQQQHSVDFNWAPNAPTTSDTTTLRAGTTAPDVNWDFDGDGNVDARGAIVTHQFPTAGEHRVTVKADWPGALPITRTATKTIIVQAAGQATPTPTATPTQTPAPVVTPAATPAPCPTTFTAAKLLATAPCFTISDGRHTSALPVNVNGVLVTPALGAKVELETTRTGTFVRAANAKVTLGQLTASTGKVEWKLVGDTLTGFKVAPGAHLGGMKLAGAPKLNLTAPGKANLQTSFALPSNLGGATSTAPVNVPTGAGVPPILFKVQHATLPGLDLSSLTVRYLSGDNWAIDAKVQLPQPIGLKVTGGLAVKNGKFSQLYSTTSLGSKHGPVHLKRLSFAVEADPAKSQCRVSGAKAAMCGDLALTAGPSLLGAPALSLEGGFGLNVFESKPTILKAYGKVKLVGMTLKDAEFEMRDTGYVGVKSKLDMGWKGVATIKGSSSIEFQGTRFNGESKDQVCLEFVDYCLGAETLISSKGLAACLTVDLWAYDWHPGIGVKWGQWPDLYWSGCDLAPYREAFAKASAASGHAVRLPAGLPGAAIAIAGKGAAPRVALIGPKGERFEVPADAKPVATKQFFVMKRDNLTQIAIGKPSAGTWNVVSLDDTTITSVKSAEGLAQPSVKAKYKRGKLHYRVKPIAGQAVRFTANGRTLGTAKGKQGTLRLKRKTRVIALVEQNGKLRDRITVVR</sequence>
<dbReference type="EMBL" id="RBIL01000001">
    <property type="protein sequence ID" value="RKQ90284.1"/>
    <property type="molecule type" value="Genomic_DNA"/>
</dbReference>
<evidence type="ECO:0000259" key="2">
    <source>
        <dbReference type="SMART" id="SM00089"/>
    </source>
</evidence>
<protein>
    <recommendedName>
        <fullName evidence="2">PKD/Chitinase domain-containing protein</fullName>
    </recommendedName>
</protein>
<dbReference type="SMART" id="SM00089">
    <property type="entry name" value="PKD"/>
    <property type="match status" value="1"/>
</dbReference>
<evidence type="ECO:0000313" key="3">
    <source>
        <dbReference type="EMBL" id="RKQ90284.1"/>
    </source>
</evidence>
<dbReference type="Gene3D" id="2.60.40.10">
    <property type="entry name" value="Immunoglobulins"/>
    <property type="match status" value="1"/>
</dbReference>
<proteinExistence type="predicted"/>
<reference evidence="3 4" key="1">
    <citation type="submission" date="2018-10" db="EMBL/GenBank/DDBJ databases">
        <title>Genomic Encyclopedia of Archaeal and Bacterial Type Strains, Phase II (KMG-II): from individual species to whole genera.</title>
        <authorList>
            <person name="Goeker M."/>
        </authorList>
    </citation>
    <scope>NUCLEOTIDE SEQUENCE [LARGE SCALE GENOMIC DNA]</scope>
    <source>
        <strain evidence="3 4">DSM 14954</strain>
    </source>
</reference>
<dbReference type="InterPro" id="IPR022409">
    <property type="entry name" value="PKD/Chitinase_dom"/>
</dbReference>
<organism evidence="3 4">
    <name type="scientific">Solirubrobacter pauli</name>
    <dbReference type="NCBI Taxonomy" id="166793"/>
    <lineage>
        <taxon>Bacteria</taxon>
        <taxon>Bacillati</taxon>
        <taxon>Actinomycetota</taxon>
        <taxon>Thermoleophilia</taxon>
        <taxon>Solirubrobacterales</taxon>
        <taxon>Solirubrobacteraceae</taxon>
        <taxon>Solirubrobacter</taxon>
    </lineage>
</organism>
<dbReference type="RefSeq" id="WP_121246713.1">
    <property type="nucleotide sequence ID" value="NZ_RBIL01000001.1"/>
</dbReference>
<feature type="chain" id="PRO_5025055338" description="PKD/Chitinase domain-containing protein" evidence="1">
    <location>
        <begin position="25"/>
        <end position="708"/>
    </location>
</feature>